<dbReference type="InterPro" id="IPR012899">
    <property type="entry name" value="LTXXQ"/>
</dbReference>
<dbReference type="EMBL" id="VSFC01000032">
    <property type="protein sequence ID" value="TYA55953.1"/>
    <property type="molecule type" value="Genomic_DNA"/>
</dbReference>
<protein>
    <submittedName>
        <fullName evidence="2">Sensor of ECF-type sigma factor</fullName>
    </submittedName>
</protein>
<evidence type="ECO:0000313" key="2">
    <source>
        <dbReference type="EMBL" id="TYA55953.1"/>
    </source>
</evidence>
<keyword evidence="1" id="KW-0175">Coiled coil</keyword>
<proteinExistence type="predicted"/>
<gene>
    <name evidence="2" type="ORF">FVF61_06620</name>
</gene>
<keyword evidence="3" id="KW-1185">Reference proteome</keyword>
<evidence type="ECO:0000313" key="3">
    <source>
        <dbReference type="Proteomes" id="UP000324550"/>
    </source>
</evidence>
<dbReference type="Proteomes" id="UP000324550">
    <property type="component" value="Unassembled WGS sequence"/>
</dbReference>
<evidence type="ECO:0000256" key="1">
    <source>
        <dbReference type="SAM" id="Coils"/>
    </source>
</evidence>
<dbReference type="Pfam" id="PF07813">
    <property type="entry name" value="LTXXQ"/>
    <property type="match status" value="1"/>
</dbReference>
<dbReference type="AlphaFoldDB" id="A0A5D0GA37"/>
<reference evidence="2 3" key="1">
    <citation type="submission" date="2019-08" db="EMBL/GenBank/DDBJ databases">
        <title>Formosa sediminis sp. nov., isolated from marine sediment.</title>
        <authorList>
            <person name="Cao W.R."/>
        </authorList>
    </citation>
    <scope>NUCLEOTIDE SEQUENCE [LARGE SCALE GENOMIC DNA]</scope>
    <source>
        <strain evidence="2 3">1494</strain>
    </source>
</reference>
<sequence length="147" mass="17438">MKQLIIITILTLFSLSGFSQDKHEKIEALKTAYITEQLNLTSSEAEKFWPIYNTFEDQKNALKKEAHEVRNESNIENLTEAHAKAMLEEMKSLNNKRSEIYNKLITDLQKVISAKKIVLLKKAEDNFKRKMFEEYRKRHHQERKEKP</sequence>
<accession>A0A5D0GA37</accession>
<dbReference type="OrthoDB" id="675330at2"/>
<feature type="coiled-coil region" evidence="1">
    <location>
        <begin position="52"/>
        <end position="103"/>
    </location>
</feature>
<dbReference type="RefSeq" id="WP_148454612.1">
    <property type="nucleotide sequence ID" value="NZ_VSFC01000032.1"/>
</dbReference>
<comment type="caution">
    <text evidence="2">The sequence shown here is derived from an EMBL/GenBank/DDBJ whole genome shotgun (WGS) entry which is preliminary data.</text>
</comment>
<organism evidence="2 3">
    <name type="scientific">Formosa maritima</name>
    <dbReference type="NCBI Taxonomy" id="2592046"/>
    <lineage>
        <taxon>Bacteria</taxon>
        <taxon>Pseudomonadati</taxon>
        <taxon>Bacteroidota</taxon>
        <taxon>Flavobacteriia</taxon>
        <taxon>Flavobacteriales</taxon>
        <taxon>Flavobacteriaceae</taxon>
        <taxon>Formosa</taxon>
    </lineage>
</organism>
<name>A0A5D0GA37_9FLAO</name>
<dbReference type="GO" id="GO:0042597">
    <property type="term" value="C:periplasmic space"/>
    <property type="evidence" value="ECO:0007669"/>
    <property type="project" value="InterPro"/>
</dbReference>